<evidence type="ECO:0000313" key="2">
    <source>
        <dbReference type="EMBL" id="ACR35497.1"/>
    </source>
</evidence>
<protein>
    <submittedName>
        <fullName evidence="2">Uncharacterized protein</fullName>
    </submittedName>
</protein>
<reference evidence="2" key="2">
    <citation type="submission" date="2012-06" db="EMBL/GenBank/DDBJ databases">
        <authorList>
            <person name="Yu Y."/>
            <person name="Currie J."/>
            <person name="Lomeli R."/>
            <person name="Angelova A."/>
            <person name="Collura K."/>
            <person name="Wissotski M."/>
            <person name="Campos D."/>
            <person name="Kudrna D."/>
            <person name="Golser W."/>
            <person name="Ashely E."/>
            <person name="Descour A."/>
            <person name="Fernandes J."/>
            <person name="Soderlund C."/>
            <person name="Walbot V."/>
        </authorList>
    </citation>
    <scope>NUCLEOTIDE SEQUENCE</scope>
    <source>
        <strain evidence="2">B73</strain>
    </source>
</reference>
<sequence length="71" mass="7403">MRRWRPGVAGQTRPGSTEVTQPAGVEVEAAAANPERRGLRRGSVLAGGAACEGSRFSAGGSVVRALVEVWR</sequence>
<feature type="region of interest" description="Disordered" evidence="1">
    <location>
        <begin position="1"/>
        <end position="38"/>
    </location>
</feature>
<name>C4J2U7_MAIZE</name>
<proteinExistence type="evidence at transcript level"/>
<evidence type="ECO:0000256" key="1">
    <source>
        <dbReference type="SAM" id="MobiDB-lite"/>
    </source>
</evidence>
<accession>C4J2U7</accession>
<organism evidence="2">
    <name type="scientific">Zea mays</name>
    <name type="common">Maize</name>
    <dbReference type="NCBI Taxonomy" id="4577"/>
    <lineage>
        <taxon>Eukaryota</taxon>
        <taxon>Viridiplantae</taxon>
        <taxon>Streptophyta</taxon>
        <taxon>Embryophyta</taxon>
        <taxon>Tracheophyta</taxon>
        <taxon>Spermatophyta</taxon>
        <taxon>Magnoliopsida</taxon>
        <taxon>Liliopsida</taxon>
        <taxon>Poales</taxon>
        <taxon>Poaceae</taxon>
        <taxon>PACMAD clade</taxon>
        <taxon>Panicoideae</taxon>
        <taxon>Andropogonodae</taxon>
        <taxon>Andropogoneae</taxon>
        <taxon>Tripsacinae</taxon>
        <taxon>Zea</taxon>
    </lineage>
</organism>
<dbReference type="AlphaFoldDB" id="C4J2U7"/>
<dbReference type="EMBL" id="BT085144">
    <property type="protein sequence ID" value="ACR35497.1"/>
    <property type="molecule type" value="mRNA"/>
</dbReference>
<reference evidence="2" key="1">
    <citation type="journal article" date="2009" name="PLoS Genet.">
        <title>Sequencing, mapping, and analysis of 27,455 maize full-length cDNAs.</title>
        <authorList>
            <person name="Soderlund C."/>
            <person name="Descour A."/>
            <person name="Kudrna D."/>
            <person name="Bomhoff M."/>
            <person name="Boyd L."/>
            <person name="Currie J."/>
            <person name="Angelova A."/>
            <person name="Collura K."/>
            <person name="Wissotski M."/>
            <person name="Ashley E."/>
            <person name="Morrow D."/>
            <person name="Fernandes J."/>
            <person name="Walbot V."/>
            <person name="Yu Y."/>
        </authorList>
    </citation>
    <scope>NUCLEOTIDE SEQUENCE</scope>
    <source>
        <strain evidence="2">B73</strain>
    </source>
</reference>